<feature type="domain" description="Acyl-CoA oxidase/dehydrogenase middle" evidence="7">
    <location>
        <begin position="106"/>
        <end position="195"/>
    </location>
</feature>
<dbReference type="GO" id="GO:0003995">
    <property type="term" value="F:acyl-CoA dehydrogenase activity"/>
    <property type="evidence" value="ECO:0007669"/>
    <property type="project" value="TreeGrafter"/>
</dbReference>
<dbReference type="OrthoDB" id="275197at2157"/>
<evidence type="ECO:0000313" key="10">
    <source>
        <dbReference type="EMBL" id="AKV73437.1"/>
    </source>
</evidence>
<dbReference type="PATRIC" id="fig|43687.5.peg.277"/>
<dbReference type="InterPro" id="IPR013786">
    <property type="entry name" value="AcylCoA_DH/ox_N"/>
</dbReference>
<keyword evidence="5" id="KW-0560">Oxidoreductase</keyword>
<dbReference type="Gene3D" id="1.10.540.10">
    <property type="entry name" value="Acyl-CoA dehydrogenase/oxidase, N-terminal domain"/>
    <property type="match status" value="1"/>
</dbReference>
<keyword evidence="3 5" id="KW-0285">Flavoprotein</keyword>
<accession>A0A088E2B3</accession>
<evidence type="ECO:0000313" key="12">
    <source>
        <dbReference type="EMBL" id="AKV77926.1"/>
    </source>
</evidence>
<evidence type="ECO:0000313" key="14">
    <source>
        <dbReference type="EMBL" id="AKV82413.1"/>
    </source>
</evidence>
<dbReference type="EMBL" id="CP012173">
    <property type="protein sequence ID" value="AKV75680.1"/>
    <property type="molecule type" value="Genomic_DNA"/>
</dbReference>
<dbReference type="Pfam" id="PF02771">
    <property type="entry name" value="Acyl-CoA_dh_N"/>
    <property type="match status" value="1"/>
</dbReference>
<name>A0A088E2B3_9CREN</name>
<evidence type="ECO:0000313" key="15">
    <source>
        <dbReference type="Proteomes" id="UP000029084"/>
    </source>
</evidence>
<reference evidence="17 18" key="2">
    <citation type="journal article" date="2015" name="Genome Announc.">
        <title>Complete Genome Sequences of Evolved Arsenate-Resistant Metallosphaera sedula Strains.</title>
        <authorList>
            <person name="Ai C."/>
            <person name="McCarthy S."/>
            <person name="Schackwitz W."/>
            <person name="Martin J."/>
            <person name="Lipzen A."/>
            <person name="Blum P."/>
        </authorList>
    </citation>
    <scope>NUCLEOTIDE SEQUENCE [LARGE SCALE GENOMIC DNA]</scope>
    <source>
        <strain evidence="12 18">ARS120-1</strain>
        <strain evidence="13 17">ARS120-2</strain>
        <strain evidence="10 20">ARS50-1</strain>
        <strain evidence="11 19">ARS50-2</strain>
    </source>
</reference>
<dbReference type="InterPro" id="IPR009075">
    <property type="entry name" value="AcylCo_DH/oxidase_C"/>
</dbReference>
<dbReference type="EMBL" id="CP012172">
    <property type="protein sequence ID" value="AKV73437.1"/>
    <property type="molecule type" value="Genomic_DNA"/>
</dbReference>
<evidence type="ECO:0000256" key="3">
    <source>
        <dbReference type="ARBA" id="ARBA00022630"/>
    </source>
</evidence>
<feature type="domain" description="Acyl-CoA dehydrogenase/oxidase N-terminal" evidence="8">
    <location>
        <begin position="3"/>
        <end position="91"/>
    </location>
</feature>
<evidence type="ECO:0000259" key="8">
    <source>
        <dbReference type="Pfam" id="PF02771"/>
    </source>
</evidence>
<evidence type="ECO:0000256" key="4">
    <source>
        <dbReference type="ARBA" id="ARBA00022827"/>
    </source>
</evidence>
<dbReference type="Gene3D" id="1.20.140.10">
    <property type="entry name" value="Butyryl-CoA Dehydrogenase, subunit A, domain 3"/>
    <property type="match status" value="1"/>
</dbReference>
<dbReference type="PANTHER" id="PTHR43884">
    <property type="entry name" value="ACYL-COA DEHYDROGENASE"/>
    <property type="match status" value="1"/>
</dbReference>
<gene>
    <name evidence="9" type="ORF">HA72_0272</name>
    <name evidence="10" type="ORF">MsedA_0283</name>
    <name evidence="11" type="ORF">MsedB_0283</name>
    <name evidence="12" type="ORF">MsedC_0282</name>
    <name evidence="13" type="ORF">MsedD_0283</name>
    <name evidence="14" type="ORF">MsedE_0283</name>
</gene>
<dbReference type="SUPFAM" id="SSF47203">
    <property type="entry name" value="Acyl-CoA dehydrogenase C-terminal domain-like"/>
    <property type="match status" value="1"/>
</dbReference>
<protein>
    <submittedName>
        <fullName evidence="9 10">Acyl-CoA dehydrogenase</fullName>
    </submittedName>
</protein>
<evidence type="ECO:0000313" key="13">
    <source>
        <dbReference type="EMBL" id="AKV80171.1"/>
    </source>
</evidence>
<evidence type="ECO:0000313" key="16">
    <source>
        <dbReference type="Proteomes" id="UP000056255"/>
    </source>
</evidence>
<evidence type="ECO:0000313" key="19">
    <source>
        <dbReference type="Proteomes" id="UP000062475"/>
    </source>
</evidence>
<dbReference type="InterPro" id="IPR036250">
    <property type="entry name" value="AcylCo_DH-like_C"/>
</dbReference>
<feature type="domain" description="Acyl-CoA dehydrogenase/oxidase C-terminal" evidence="6">
    <location>
        <begin position="202"/>
        <end position="349"/>
    </location>
</feature>
<dbReference type="GeneID" id="91754717"/>
<comment type="similarity">
    <text evidence="2 5">Belongs to the acyl-CoA dehydrogenase family.</text>
</comment>
<evidence type="ECO:0000313" key="9">
    <source>
        <dbReference type="EMBL" id="AIM26436.1"/>
    </source>
</evidence>
<dbReference type="AlphaFoldDB" id="A0A088E2B3"/>
<evidence type="ECO:0000313" key="20">
    <source>
        <dbReference type="Proteomes" id="UP000068832"/>
    </source>
</evidence>
<dbReference type="EMBL" id="CP012175">
    <property type="protein sequence ID" value="AKV80171.1"/>
    <property type="molecule type" value="Genomic_DNA"/>
</dbReference>
<dbReference type="EMBL" id="CP008822">
    <property type="protein sequence ID" value="AIM26436.1"/>
    <property type="molecule type" value="Genomic_DNA"/>
</dbReference>
<evidence type="ECO:0000313" key="11">
    <source>
        <dbReference type="EMBL" id="AKV75680.1"/>
    </source>
</evidence>
<comment type="cofactor">
    <cofactor evidence="1 5">
        <name>FAD</name>
        <dbReference type="ChEBI" id="CHEBI:57692"/>
    </cofactor>
</comment>
<organism evidence="9 15">
    <name type="scientific">Metallosphaera sedula</name>
    <dbReference type="NCBI Taxonomy" id="43687"/>
    <lineage>
        <taxon>Archaea</taxon>
        <taxon>Thermoproteota</taxon>
        <taxon>Thermoprotei</taxon>
        <taxon>Sulfolobales</taxon>
        <taxon>Sulfolobaceae</taxon>
        <taxon>Metallosphaera</taxon>
    </lineage>
</organism>
<evidence type="ECO:0000259" key="6">
    <source>
        <dbReference type="Pfam" id="PF00441"/>
    </source>
</evidence>
<dbReference type="EMBL" id="CP012176">
    <property type="protein sequence ID" value="AKV82413.1"/>
    <property type="molecule type" value="Genomic_DNA"/>
</dbReference>
<dbReference type="GO" id="GO:0050660">
    <property type="term" value="F:flavin adenine dinucleotide binding"/>
    <property type="evidence" value="ECO:0007669"/>
    <property type="project" value="InterPro"/>
</dbReference>
<proteinExistence type="inferred from homology"/>
<keyword evidence="4 5" id="KW-0274">FAD</keyword>
<dbReference type="Proteomes" id="UP000062398">
    <property type="component" value="Chromosome"/>
</dbReference>
<evidence type="ECO:0000256" key="5">
    <source>
        <dbReference type="RuleBase" id="RU362125"/>
    </source>
</evidence>
<evidence type="ECO:0000259" key="7">
    <source>
        <dbReference type="Pfam" id="PF02770"/>
    </source>
</evidence>
<dbReference type="InterPro" id="IPR046373">
    <property type="entry name" value="Acyl-CoA_Oxase/DH_mid-dom_sf"/>
</dbReference>
<evidence type="ECO:0000256" key="1">
    <source>
        <dbReference type="ARBA" id="ARBA00001974"/>
    </source>
</evidence>
<dbReference type="Pfam" id="PF02770">
    <property type="entry name" value="Acyl-CoA_dh_M"/>
    <property type="match status" value="1"/>
</dbReference>
<sequence>MDELLISTVSDFARREILRVADKIDRDDFYPRDLISKMGELGILDPLHHGAELLDSMLCLEEIAKVSGSVALIQDVQGELVNAPLRRYGRDNDLTEKIAEGKILGSFALSEPCCGSDTSAMRSTARKVNGTWKIDGEKMWITQGLYANVFLVAAKNDEGKISAFLVRDTRCMEREKIEVQGNRGTGTARIRMNECEGELIGGWEVIKYALAIGRIAISAISLGLALGAMEEAYNWAKERQAFGKRLMEHEGIAWLFSDSIAELESVKALLDATCNAFTKDWKRAEPLISSLKLISSGVANRVVDRMVQVMGGMGYAKLTRVERAYRDVRLTRIGEGTDEVQRIILSRHIEDLVHEL</sequence>
<dbReference type="InterPro" id="IPR037069">
    <property type="entry name" value="AcylCoA_DH/ox_N_sf"/>
</dbReference>
<dbReference type="Proteomes" id="UP000061362">
    <property type="component" value="Chromosome"/>
</dbReference>
<evidence type="ECO:0000256" key="2">
    <source>
        <dbReference type="ARBA" id="ARBA00009347"/>
    </source>
</evidence>
<reference evidence="9 15" key="1">
    <citation type="journal article" date="2014" name="J. Bacteriol.">
        <title>Role of an Archaeal PitA Transporter in the Copper and Arsenic Resistance of Metallosphaera sedula, an Extreme Thermoacidophile.</title>
        <authorList>
            <person name="McCarthy S."/>
            <person name="Ai C."/>
            <person name="Wheaton G."/>
            <person name="Tevatia R."/>
            <person name="Eckrich V."/>
            <person name="Kelly R."/>
            <person name="Blum P."/>
        </authorList>
    </citation>
    <scope>NUCLEOTIDE SEQUENCE [LARGE SCALE GENOMIC DNA]</scope>
    <source>
        <strain evidence="9 15">CuR1</strain>
    </source>
</reference>
<dbReference type="Pfam" id="PF00441">
    <property type="entry name" value="Acyl-CoA_dh_1"/>
    <property type="match status" value="1"/>
</dbReference>
<dbReference type="InterPro" id="IPR006091">
    <property type="entry name" value="Acyl-CoA_Oxase/DH_mid-dom"/>
</dbReference>
<dbReference type="OMA" id="CWISNAP"/>
<dbReference type="Proteomes" id="UP000068832">
    <property type="component" value="Chromosome"/>
</dbReference>
<dbReference type="Proteomes" id="UP000029084">
    <property type="component" value="Chromosome"/>
</dbReference>
<dbReference type="SUPFAM" id="SSF56645">
    <property type="entry name" value="Acyl-CoA dehydrogenase NM domain-like"/>
    <property type="match status" value="1"/>
</dbReference>
<dbReference type="Proteomes" id="UP000062475">
    <property type="component" value="Chromosome"/>
</dbReference>
<evidence type="ECO:0000313" key="18">
    <source>
        <dbReference type="Proteomes" id="UP000062398"/>
    </source>
</evidence>
<reference evidence="14 16" key="3">
    <citation type="submission" date="2015-07" db="EMBL/GenBank/DDBJ databases">
        <title>Physiological, transcriptional responses and genome re-sequencing of acid resistant extremely thermoacidophilic Metallosphaera sedula SARC-M1.</title>
        <authorList>
            <person name="Ai C."/>
            <person name="McCarthy S."/>
            <person name="Eckrich V."/>
            <person name="Rudrappa D."/>
            <person name="Qiu G."/>
            <person name="Blum P."/>
        </authorList>
    </citation>
    <scope>NUCLEOTIDE SEQUENCE [LARGE SCALE GENOMIC DNA]</scope>
    <source>
        <strain evidence="14 16">SARC-M1</strain>
    </source>
</reference>
<dbReference type="RefSeq" id="WP_011921417.1">
    <property type="nucleotide sequence ID" value="NZ_AP019770.1"/>
</dbReference>
<dbReference type="InterPro" id="IPR009100">
    <property type="entry name" value="AcylCoA_DH/oxidase_NM_dom_sf"/>
</dbReference>
<dbReference type="Proteomes" id="UP000056255">
    <property type="component" value="Chromosome"/>
</dbReference>
<dbReference type="Gene3D" id="2.40.110.10">
    <property type="entry name" value="Butyryl-CoA Dehydrogenase, subunit A, domain 2"/>
    <property type="match status" value="1"/>
</dbReference>
<dbReference type="EMBL" id="CP012174">
    <property type="protein sequence ID" value="AKV77926.1"/>
    <property type="molecule type" value="Genomic_DNA"/>
</dbReference>
<evidence type="ECO:0000313" key="17">
    <source>
        <dbReference type="Proteomes" id="UP000061362"/>
    </source>
</evidence>
<dbReference type="PANTHER" id="PTHR43884:SF12">
    <property type="entry name" value="ISOVALERYL-COA DEHYDROGENASE, MITOCHONDRIAL-RELATED"/>
    <property type="match status" value="1"/>
</dbReference>